<reference evidence="1 2" key="1">
    <citation type="journal article" date="2016" name="Appl. Microbiol. Biotechnol.">
        <title>Characterization of T-DNA insertion mutants with decreased virulence in the entomopathogenic fungus Beauveria bassiana JEF-007.</title>
        <authorList>
            <person name="Kim S."/>
            <person name="Lee S.J."/>
            <person name="Nai Y.S."/>
            <person name="Yu J.S."/>
            <person name="Lee M.R."/>
            <person name="Yang Y.T."/>
            <person name="Kim J.S."/>
        </authorList>
    </citation>
    <scope>NUCLEOTIDE SEQUENCE [LARGE SCALE GENOMIC DNA]</scope>
    <source>
        <strain evidence="1 2">JEF-007</strain>
    </source>
</reference>
<organism evidence="1 2">
    <name type="scientific">Beauveria bassiana</name>
    <name type="common">White muscardine disease fungus</name>
    <name type="synonym">Tritirachium shiotae</name>
    <dbReference type="NCBI Taxonomy" id="176275"/>
    <lineage>
        <taxon>Eukaryota</taxon>
        <taxon>Fungi</taxon>
        <taxon>Dikarya</taxon>
        <taxon>Ascomycota</taxon>
        <taxon>Pezizomycotina</taxon>
        <taxon>Sordariomycetes</taxon>
        <taxon>Hypocreomycetidae</taxon>
        <taxon>Hypocreales</taxon>
        <taxon>Cordycipitaceae</taxon>
        <taxon>Beauveria</taxon>
    </lineage>
</organism>
<name>A0A2N6P2J8_BEABA</name>
<evidence type="ECO:0000313" key="1">
    <source>
        <dbReference type="EMBL" id="PMB73744.1"/>
    </source>
</evidence>
<comment type="caution">
    <text evidence="1">The sequence shown here is derived from an EMBL/GenBank/DDBJ whole genome shotgun (WGS) entry which is preliminary data.</text>
</comment>
<accession>A0A2N6P2J8</accession>
<dbReference type="EMBL" id="MRVG01000001">
    <property type="protein sequence ID" value="PMB73744.1"/>
    <property type="molecule type" value="Genomic_DNA"/>
</dbReference>
<sequence>MRKRRREMPPLRQHGYHAVRRLDFTSCENPPVQIAADKQKKTIRIHQPVSTAQHVMHPDDAMLHAAFDDGGIPRLAA</sequence>
<protein>
    <submittedName>
        <fullName evidence="1">Uncharacterized protein</fullName>
    </submittedName>
</protein>
<proteinExistence type="predicted"/>
<dbReference type="AlphaFoldDB" id="A0A2N6P2J8"/>
<evidence type="ECO:0000313" key="2">
    <source>
        <dbReference type="Proteomes" id="UP000235728"/>
    </source>
</evidence>
<dbReference type="Proteomes" id="UP000235728">
    <property type="component" value="Unassembled WGS sequence"/>
</dbReference>
<gene>
    <name evidence="1" type="ORF">BM221_001168</name>
</gene>